<dbReference type="Gene3D" id="1.10.150.480">
    <property type="match status" value="1"/>
</dbReference>
<proteinExistence type="predicted"/>
<feature type="compositionally biased region" description="Pro residues" evidence="1">
    <location>
        <begin position="413"/>
        <end position="423"/>
    </location>
</feature>
<evidence type="ECO:0000313" key="3">
    <source>
        <dbReference type="EMBL" id="QUC08576.1"/>
    </source>
</evidence>
<dbReference type="InterPro" id="IPR023849">
    <property type="entry name" value="TQXA_dom"/>
</dbReference>
<feature type="domain" description="Thioester" evidence="2">
    <location>
        <begin position="80"/>
        <end position="200"/>
    </location>
</feature>
<evidence type="ECO:0000259" key="2">
    <source>
        <dbReference type="Pfam" id="PF08341"/>
    </source>
</evidence>
<dbReference type="RefSeq" id="WP_212324717.1">
    <property type="nucleotide sequence ID" value="NZ_AP024463.1"/>
</dbReference>
<accession>A0ABX7Y6X5</accession>
<dbReference type="NCBIfam" id="TIGR03934">
    <property type="entry name" value="TQXA_dom"/>
    <property type="match status" value="1"/>
</dbReference>
<dbReference type="EMBL" id="CP072384">
    <property type="protein sequence ID" value="QUC08576.1"/>
    <property type="molecule type" value="Genomic_DNA"/>
</dbReference>
<sequence>MGTLSPQRLTKGFLAIITTLIASILAIGSPAARADEYQPGYPKLGQDSELVYGHDLYRDGPLGTQLLTIHTDANGGKILAYCIELDVHSEWGGEMTQTGWSAFPGKNEFGKSHQIREKVNWIVQRSYPQVDLTQIASAAGASGLTDREAITAAQAAIWHLTDNFAFNGLHDWEGARHDTTSERAQRVKKVYDYLLGSANTGLAETSGPSVQVVAPTAPGTSGELVGPIRLTATQPTVTVAKLPYPLVDAQGNEVDLSAVPTGVDLFLKVPADAPAGKATVTASLTGNAHAGQLLVAKNGRWQTNIIVKTQQVTVTGQGEVSWAPKPAPQPTPTPSVTPSPTPSVTPSPTPSVTPTPTPSVTPSPTPSVTPSPTPSVTPSPTPSVTPTPTPSVTPSPTPSVTIPAPTPSGSVPAPQPSIPPKKPGLPRTGSN</sequence>
<dbReference type="Proteomes" id="UP000678513">
    <property type="component" value="Chromosome"/>
</dbReference>
<dbReference type="Pfam" id="PF08341">
    <property type="entry name" value="TED"/>
    <property type="match status" value="1"/>
</dbReference>
<evidence type="ECO:0000313" key="4">
    <source>
        <dbReference type="Proteomes" id="UP000678513"/>
    </source>
</evidence>
<gene>
    <name evidence="3" type="ORF">J5A65_02165</name>
</gene>
<name>A0ABX7Y6X5_9ACTN</name>
<protein>
    <submittedName>
        <fullName evidence="3">Thioester domain-containing protein</fullName>
    </submittedName>
</protein>
<evidence type="ECO:0000256" key="1">
    <source>
        <dbReference type="SAM" id="MobiDB-lite"/>
    </source>
</evidence>
<reference evidence="3 4" key="1">
    <citation type="submission" date="2021-03" db="EMBL/GenBank/DDBJ databases">
        <title>Human Oral Microbial Genomes.</title>
        <authorList>
            <person name="Johnston C.D."/>
            <person name="Chen T."/>
            <person name="Dewhirst F.E."/>
        </authorList>
    </citation>
    <scope>NUCLEOTIDE SEQUENCE [LARGE SCALE GENOMIC DNA]</scope>
    <source>
        <strain evidence="3 4">DSMZ 100122</strain>
    </source>
</reference>
<feature type="compositionally biased region" description="Pro residues" evidence="1">
    <location>
        <begin position="325"/>
        <end position="397"/>
    </location>
</feature>
<organism evidence="3 4">
    <name type="scientific">Arachnia rubra</name>
    <dbReference type="NCBI Taxonomy" id="1547448"/>
    <lineage>
        <taxon>Bacteria</taxon>
        <taxon>Bacillati</taxon>
        <taxon>Actinomycetota</taxon>
        <taxon>Actinomycetes</taxon>
        <taxon>Propionibacteriales</taxon>
        <taxon>Propionibacteriaceae</taxon>
        <taxon>Arachnia</taxon>
    </lineage>
</organism>
<dbReference type="InterPro" id="IPR013552">
    <property type="entry name" value="Thioester_dom"/>
</dbReference>
<keyword evidence="4" id="KW-1185">Reference proteome</keyword>
<feature type="region of interest" description="Disordered" evidence="1">
    <location>
        <begin position="317"/>
        <end position="431"/>
    </location>
</feature>